<name>A0A3A8HUK4_9BACT</name>
<reference evidence="3" key="1">
    <citation type="submission" date="2018-09" db="EMBL/GenBank/DDBJ databases">
        <authorList>
            <person name="Livingstone P.G."/>
            <person name="Whitworth D.E."/>
        </authorList>
    </citation>
    <scope>NUCLEOTIDE SEQUENCE [LARGE SCALE GENOMIC DNA]</scope>
    <source>
        <strain evidence="3">CA054A</strain>
    </source>
</reference>
<dbReference type="AlphaFoldDB" id="A0A3A8HUK4"/>
<sequence>MVPTLTATLGVKGSRPVVGTRDCKDVVHTFASANLTTGAVTSRLYGSRTRARRKDGLSKTKRMQAAFAHHLLDVARAYPATAWRQVVLIIDNAPWHRGRPVEWALRRYPHLSLCRLPPYSPQLQPIERLWRPLRQRAPHNLLFDEMAELQQALRSGLGYFRARPHVVLKLFGSLWTTTGLPEA</sequence>
<dbReference type="Proteomes" id="UP000268094">
    <property type="component" value="Unassembled WGS sequence"/>
</dbReference>
<evidence type="ECO:0000313" key="2">
    <source>
        <dbReference type="EMBL" id="RKG74096.1"/>
    </source>
</evidence>
<gene>
    <name evidence="2" type="ORF">D7V88_35365</name>
</gene>
<evidence type="ECO:0000259" key="1">
    <source>
        <dbReference type="Pfam" id="PF13358"/>
    </source>
</evidence>
<proteinExistence type="predicted"/>
<evidence type="ECO:0000313" key="3">
    <source>
        <dbReference type="Proteomes" id="UP000268094"/>
    </source>
</evidence>
<dbReference type="InterPro" id="IPR036397">
    <property type="entry name" value="RNaseH_sf"/>
</dbReference>
<dbReference type="EMBL" id="RAVZ01000383">
    <property type="protein sequence ID" value="RKG74096.1"/>
    <property type="molecule type" value="Genomic_DNA"/>
</dbReference>
<organism evidence="2 3">
    <name type="scientific">Corallococcus terminator</name>
    <dbReference type="NCBI Taxonomy" id="2316733"/>
    <lineage>
        <taxon>Bacteria</taxon>
        <taxon>Pseudomonadati</taxon>
        <taxon>Myxococcota</taxon>
        <taxon>Myxococcia</taxon>
        <taxon>Myxococcales</taxon>
        <taxon>Cystobacterineae</taxon>
        <taxon>Myxococcaceae</taxon>
        <taxon>Corallococcus</taxon>
    </lineage>
</organism>
<dbReference type="OrthoDB" id="5423058at2"/>
<comment type="caution">
    <text evidence="2">The sequence shown here is derived from an EMBL/GenBank/DDBJ whole genome shotgun (WGS) entry which is preliminary data.</text>
</comment>
<accession>A0A3A8HUK4</accession>
<dbReference type="InterPro" id="IPR038717">
    <property type="entry name" value="Tc1-like_DDE_dom"/>
</dbReference>
<keyword evidence="3" id="KW-1185">Reference proteome</keyword>
<dbReference type="GO" id="GO:0003676">
    <property type="term" value="F:nucleic acid binding"/>
    <property type="evidence" value="ECO:0007669"/>
    <property type="project" value="InterPro"/>
</dbReference>
<protein>
    <recommendedName>
        <fullName evidence="1">Tc1-like transposase DDE domain-containing protein</fullName>
    </recommendedName>
</protein>
<dbReference type="Pfam" id="PF13358">
    <property type="entry name" value="DDE_3"/>
    <property type="match status" value="1"/>
</dbReference>
<dbReference type="Gene3D" id="3.30.420.10">
    <property type="entry name" value="Ribonuclease H-like superfamily/Ribonuclease H"/>
    <property type="match status" value="1"/>
</dbReference>
<dbReference type="InterPro" id="IPR012337">
    <property type="entry name" value="RNaseH-like_sf"/>
</dbReference>
<feature type="domain" description="Tc1-like transposase DDE" evidence="1">
    <location>
        <begin position="60"/>
        <end position="149"/>
    </location>
</feature>
<dbReference type="SUPFAM" id="SSF53098">
    <property type="entry name" value="Ribonuclease H-like"/>
    <property type="match status" value="1"/>
</dbReference>